<dbReference type="SUPFAM" id="SSF101898">
    <property type="entry name" value="NHL repeat"/>
    <property type="match status" value="1"/>
</dbReference>
<dbReference type="EMBL" id="JBDIVE010000002">
    <property type="protein sequence ID" value="MEN3068145.1"/>
    <property type="molecule type" value="Genomic_DNA"/>
</dbReference>
<feature type="transmembrane region" description="Helical" evidence="2">
    <location>
        <begin position="338"/>
        <end position="357"/>
    </location>
</feature>
<feature type="transmembrane region" description="Helical" evidence="2">
    <location>
        <begin position="423"/>
        <end position="441"/>
    </location>
</feature>
<proteinExistence type="predicted"/>
<feature type="region of interest" description="Disordered" evidence="1">
    <location>
        <begin position="580"/>
        <end position="610"/>
    </location>
</feature>
<dbReference type="RefSeq" id="WP_345918905.1">
    <property type="nucleotide sequence ID" value="NZ_JBDIVE010000002.1"/>
</dbReference>
<protein>
    <submittedName>
        <fullName evidence="3">Uncharacterized protein</fullName>
    </submittedName>
</protein>
<dbReference type="InterPro" id="IPR011042">
    <property type="entry name" value="6-blade_b-propeller_TolB-like"/>
</dbReference>
<name>A0ABU9YWQ2_9RHOO</name>
<reference evidence="3 4" key="1">
    <citation type="journal article" date="2018" name="Int. J. Syst. Evol. Microbiol.">
        <title>Uliginosibacterium sediminicola sp. nov., isolated from freshwater sediment.</title>
        <authorList>
            <person name="Hwang W.M."/>
            <person name="Kim S.M."/>
            <person name="Kang K."/>
            <person name="Ahn T.Y."/>
        </authorList>
    </citation>
    <scope>NUCLEOTIDE SEQUENCE [LARGE SCALE GENOMIC DNA]</scope>
    <source>
        <strain evidence="3 4">M1-21</strain>
    </source>
</reference>
<keyword evidence="2" id="KW-0472">Membrane</keyword>
<accession>A0ABU9YWQ2</accession>
<feature type="transmembrane region" description="Helical" evidence="2">
    <location>
        <begin position="636"/>
        <end position="658"/>
    </location>
</feature>
<feature type="transmembrane region" description="Helical" evidence="2">
    <location>
        <begin position="383"/>
        <end position="403"/>
    </location>
</feature>
<gene>
    <name evidence="3" type="ORF">ABDB84_06610</name>
</gene>
<evidence type="ECO:0000256" key="2">
    <source>
        <dbReference type="SAM" id="Phobius"/>
    </source>
</evidence>
<sequence>MSARLRSTQKPGPLQIAAILLLALAILCVVLALRASSNAADSYGPQAIAVVGNRVWLADERSLLITDEAGRLEEEKGFAALGINNISSIVPAGEAGVLVASRGSTSLKLLDARQAQSIREIKLAFPSDLQDPAHTALWLAVRPTGANGHFDLAVATGGNHTVVRFAHDGRFLARTKEGLYRFTNGIWFDQGSLWTTDTNRYVLRKLDPETLTQREELSLSGLGRQRYLGAGIASHGTANAAGQAPFATLIRLQSGMTIGRIVDVFADASEAAYPLPNEAEPMDIAWKGGELLAIDGATHRVARFNAQRQRLGDFGAPALQARFKASAKARALSEQMHTIWLVLAGVLLTFGLLLLLVQQRRGQTPGVVQPALPMPDKRAIRKLALSVFWPILVPLIILATLEIPPVTNAFNTAINEQLEQENLLPLAIFPAMLVLGLLLAVKQYTLVRRAIKDPAYEALFNYAALNWLNASMRWRNDMLIDEVPQEIAVVVRPRRGFLMLTNQRVLFYRQGVRAGSFDAGWPRTEITTAGIEDPEQLRGWRKRLQRYLGTQVVLYEEGSAISTLRLSHVVVARRMVERLNTEKNNPQPSAPSIAEIPHTSPHSSSPREYGPPAQQVIASLLIPGLGLWMQRRNGSALIYFFAAMVMIAFVIGPIVWALTTRHTDVSATRIQHAALSWLSIAVFCAGDTWLGRSKTLR</sequence>
<evidence type="ECO:0000256" key="1">
    <source>
        <dbReference type="SAM" id="MobiDB-lite"/>
    </source>
</evidence>
<keyword evidence="4" id="KW-1185">Reference proteome</keyword>
<evidence type="ECO:0000313" key="3">
    <source>
        <dbReference type="EMBL" id="MEN3068145.1"/>
    </source>
</evidence>
<feature type="transmembrane region" description="Helical" evidence="2">
    <location>
        <begin position="670"/>
        <end position="690"/>
    </location>
</feature>
<keyword evidence="2" id="KW-0812">Transmembrane</keyword>
<keyword evidence="2" id="KW-1133">Transmembrane helix</keyword>
<organism evidence="3 4">
    <name type="scientific">Uliginosibacterium sediminicola</name>
    <dbReference type="NCBI Taxonomy" id="2024550"/>
    <lineage>
        <taxon>Bacteria</taxon>
        <taxon>Pseudomonadati</taxon>
        <taxon>Pseudomonadota</taxon>
        <taxon>Betaproteobacteria</taxon>
        <taxon>Rhodocyclales</taxon>
        <taxon>Zoogloeaceae</taxon>
        <taxon>Uliginosibacterium</taxon>
    </lineage>
</organism>
<dbReference type="Proteomes" id="UP001410394">
    <property type="component" value="Unassembled WGS sequence"/>
</dbReference>
<dbReference type="Gene3D" id="2.120.10.30">
    <property type="entry name" value="TolB, C-terminal domain"/>
    <property type="match status" value="1"/>
</dbReference>
<comment type="caution">
    <text evidence="3">The sequence shown here is derived from an EMBL/GenBank/DDBJ whole genome shotgun (WGS) entry which is preliminary data.</text>
</comment>
<evidence type="ECO:0000313" key="4">
    <source>
        <dbReference type="Proteomes" id="UP001410394"/>
    </source>
</evidence>